<reference evidence="2" key="1">
    <citation type="submission" date="2021-06" db="EMBL/GenBank/DDBJ databases">
        <title>Parelaphostrongylus tenuis whole genome reference sequence.</title>
        <authorList>
            <person name="Garwood T.J."/>
            <person name="Larsen P.A."/>
            <person name="Fountain-Jones N.M."/>
            <person name="Garbe J.R."/>
            <person name="Macchietto M.G."/>
            <person name="Kania S.A."/>
            <person name="Gerhold R.W."/>
            <person name="Richards J.E."/>
            <person name="Wolf T.M."/>
        </authorList>
    </citation>
    <scope>NUCLEOTIDE SEQUENCE</scope>
    <source>
        <strain evidence="2">MNPRO001-30</strain>
        <tissue evidence="2">Meninges</tissue>
    </source>
</reference>
<proteinExistence type="predicted"/>
<keyword evidence="1" id="KW-0732">Signal</keyword>
<dbReference type="InterPro" id="IPR052630">
    <property type="entry name" value="TTC17"/>
</dbReference>
<organism evidence="2 3">
    <name type="scientific">Parelaphostrongylus tenuis</name>
    <name type="common">Meningeal worm</name>
    <dbReference type="NCBI Taxonomy" id="148309"/>
    <lineage>
        <taxon>Eukaryota</taxon>
        <taxon>Metazoa</taxon>
        <taxon>Ecdysozoa</taxon>
        <taxon>Nematoda</taxon>
        <taxon>Chromadorea</taxon>
        <taxon>Rhabditida</taxon>
        <taxon>Rhabditina</taxon>
        <taxon>Rhabditomorpha</taxon>
        <taxon>Strongyloidea</taxon>
        <taxon>Metastrongylidae</taxon>
        <taxon>Parelaphostrongylus</taxon>
    </lineage>
</organism>
<gene>
    <name evidence="2" type="ORF">KIN20_031350</name>
</gene>
<dbReference type="EMBL" id="JAHQIW010006682">
    <property type="protein sequence ID" value="KAJ1369790.1"/>
    <property type="molecule type" value="Genomic_DNA"/>
</dbReference>
<evidence type="ECO:0000256" key="1">
    <source>
        <dbReference type="SAM" id="SignalP"/>
    </source>
</evidence>
<dbReference type="PANTHER" id="PTHR16091:SF1">
    <property type="entry name" value="TETRATRICOPEPTIDE REPEAT PROTEIN 17"/>
    <property type="match status" value="1"/>
</dbReference>
<dbReference type="GO" id="GO:0015629">
    <property type="term" value="C:actin cytoskeleton"/>
    <property type="evidence" value="ECO:0007669"/>
    <property type="project" value="TreeGrafter"/>
</dbReference>
<comment type="caution">
    <text evidence="2">The sequence shown here is derived from an EMBL/GenBank/DDBJ whole genome shotgun (WGS) entry which is preliminary data.</text>
</comment>
<feature type="chain" id="PRO_5042182340" evidence="1">
    <location>
        <begin position="24"/>
        <end position="195"/>
    </location>
</feature>
<dbReference type="Proteomes" id="UP001196413">
    <property type="component" value="Unassembled WGS sequence"/>
</dbReference>
<dbReference type="PANTHER" id="PTHR16091">
    <property type="entry name" value="TTC17 PROTEIN"/>
    <property type="match status" value="1"/>
</dbReference>
<evidence type="ECO:0000313" key="2">
    <source>
        <dbReference type="EMBL" id="KAJ1369790.1"/>
    </source>
</evidence>
<accession>A0AAD5R510</accession>
<name>A0AAD5R510_PARTN</name>
<sequence length="195" mass="22875">MRSTSTLITTIFILFEGISKCFGEYYWKVSDDGKVIEAVPDSPYVLAYPGSLVDFLRQVESVKKFGKTYVELGNALKSINEREARDDPELEQRLRRENEHCTMGGLVSLDRENFKTSYSAEICPDFHKYYEKYIESVKEYVATALEDEKLLPHCRQWHREGHCVDYPKQQTIRSSQFVFLLIRTMQKYLKVIFPM</sequence>
<keyword evidence="3" id="KW-1185">Reference proteome</keyword>
<evidence type="ECO:0000313" key="3">
    <source>
        <dbReference type="Proteomes" id="UP001196413"/>
    </source>
</evidence>
<dbReference type="AlphaFoldDB" id="A0AAD5R510"/>
<feature type="signal peptide" evidence="1">
    <location>
        <begin position="1"/>
        <end position="23"/>
    </location>
</feature>
<protein>
    <submittedName>
        <fullName evidence="2">Uncharacterized protein</fullName>
    </submittedName>
</protein>
<dbReference type="GO" id="GO:0005737">
    <property type="term" value="C:cytoplasm"/>
    <property type="evidence" value="ECO:0007669"/>
    <property type="project" value="TreeGrafter"/>
</dbReference>
<dbReference type="GO" id="GO:0030041">
    <property type="term" value="P:actin filament polymerization"/>
    <property type="evidence" value="ECO:0007669"/>
    <property type="project" value="TreeGrafter"/>
</dbReference>